<accession>K9W2Y2</accession>
<dbReference type="HOGENOM" id="CLU_2205683_0_0_3"/>
<dbReference type="KEGG" id="cep:Cri9333_3276"/>
<dbReference type="STRING" id="1173022.Cri9333_3276"/>
<dbReference type="AlphaFoldDB" id="K9W2Y2"/>
<evidence type="ECO:0000313" key="2">
    <source>
        <dbReference type="Proteomes" id="UP000010472"/>
    </source>
</evidence>
<organism evidence="1 2">
    <name type="scientific">Crinalium epipsammum PCC 9333</name>
    <dbReference type="NCBI Taxonomy" id="1173022"/>
    <lineage>
        <taxon>Bacteria</taxon>
        <taxon>Bacillati</taxon>
        <taxon>Cyanobacteriota</taxon>
        <taxon>Cyanophyceae</taxon>
        <taxon>Gomontiellales</taxon>
        <taxon>Gomontiellaceae</taxon>
        <taxon>Crinalium</taxon>
    </lineage>
</organism>
<name>K9W2Y2_9CYAN</name>
<proteinExistence type="predicted"/>
<gene>
    <name evidence="1" type="ORF">Cri9333_3276</name>
</gene>
<protein>
    <submittedName>
        <fullName evidence="1">Uncharacterized protein</fullName>
    </submittedName>
</protein>
<dbReference type="RefSeq" id="WP_015204213.1">
    <property type="nucleotide sequence ID" value="NC_019753.1"/>
</dbReference>
<dbReference type="eggNOG" id="ENOG50339YF">
    <property type="taxonomic scope" value="Bacteria"/>
</dbReference>
<sequence length="107" mass="12031">MKNIISSIGQVFRKSFLVLSLVGLLLSNVFMFSQHPAYAASKANQIQTTEPAYVTEAESYEEAVEEAQNPSKMDKVYKENVKEYKEVQPDKGIIEEAKELVEQVTGK</sequence>
<keyword evidence="2" id="KW-1185">Reference proteome</keyword>
<evidence type="ECO:0000313" key="1">
    <source>
        <dbReference type="EMBL" id="AFZ14107.1"/>
    </source>
</evidence>
<reference evidence="1 2" key="1">
    <citation type="submission" date="2012-06" db="EMBL/GenBank/DDBJ databases">
        <title>Finished chromosome of genome of Crinalium epipsammum PCC 9333.</title>
        <authorList>
            <consortium name="US DOE Joint Genome Institute"/>
            <person name="Gugger M."/>
            <person name="Coursin T."/>
            <person name="Rippka R."/>
            <person name="Tandeau De Marsac N."/>
            <person name="Huntemann M."/>
            <person name="Wei C.-L."/>
            <person name="Han J."/>
            <person name="Detter J.C."/>
            <person name="Han C."/>
            <person name="Tapia R."/>
            <person name="Davenport K."/>
            <person name="Daligault H."/>
            <person name="Erkkila T."/>
            <person name="Gu W."/>
            <person name="Munk A.C.C."/>
            <person name="Teshima H."/>
            <person name="Xu Y."/>
            <person name="Chain P."/>
            <person name="Chen A."/>
            <person name="Krypides N."/>
            <person name="Mavromatis K."/>
            <person name="Markowitz V."/>
            <person name="Szeto E."/>
            <person name="Ivanova N."/>
            <person name="Mikhailova N."/>
            <person name="Ovchinnikova G."/>
            <person name="Pagani I."/>
            <person name="Pati A."/>
            <person name="Goodwin L."/>
            <person name="Peters L."/>
            <person name="Pitluck S."/>
            <person name="Woyke T."/>
            <person name="Kerfeld C."/>
        </authorList>
    </citation>
    <scope>NUCLEOTIDE SEQUENCE [LARGE SCALE GENOMIC DNA]</scope>
    <source>
        <strain evidence="1 2">PCC 9333</strain>
    </source>
</reference>
<dbReference type="EMBL" id="CP003620">
    <property type="protein sequence ID" value="AFZ14107.1"/>
    <property type="molecule type" value="Genomic_DNA"/>
</dbReference>
<dbReference type="Proteomes" id="UP000010472">
    <property type="component" value="Chromosome"/>
</dbReference>